<reference evidence="2" key="2">
    <citation type="journal article" date="2016" name="Fungal Biol.">
        <title>Ochratoxin A production by Penicillium thymicola.</title>
        <authorList>
            <person name="Nguyen H.D.T."/>
            <person name="McMullin D.R."/>
            <person name="Ponomareva E."/>
            <person name="Riley R."/>
            <person name="Pomraning K.R."/>
            <person name="Baker S.E."/>
            <person name="Seifert K.A."/>
        </authorList>
    </citation>
    <scope>NUCLEOTIDE SEQUENCE</scope>
    <source>
        <strain evidence="2">DAOM 180753</strain>
    </source>
</reference>
<gene>
    <name evidence="2" type="ORF">VN97_g4303</name>
</gene>
<dbReference type="AlphaFoldDB" id="A0AAI9XA17"/>
<keyword evidence="1" id="KW-0812">Transmembrane</keyword>
<protein>
    <submittedName>
        <fullName evidence="2">Uncharacterized protein</fullName>
    </submittedName>
</protein>
<evidence type="ECO:0000313" key="3">
    <source>
        <dbReference type="Proteomes" id="UP001227192"/>
    </source>
</evidence>
<dbReference type="Proteomes" id="UP001227192">
    <property type="component" value="Unassembled WGS sequence"/>
</dbReference>
<reference evidence="2" key="1">
    <citation type="submission" date="2015-06" db="EMBL/GenBank/DDBJ databases">
        <authorList>
            <person name="Nguyen H."/>
        </authorList>
    </citation>
    <scope>NUCLEOTIDE SEQUENCE</scope>
    <source>
        <strain evidence="2">DAOM 180753</strain>
    </source>
</reference>
<accession>A0AAI9XA17</accession>
<sequence length="99" mass="11369">MRKRTGTAPSSRWRKGLASCDRIPKRTCGFTDVRETHPKTKDSTIPFSLVFGFLSFFFFFFFFFFSRALRLFNKQLGHASAKPALTLMPGGYIPTEFVT</sequence>
<comment type="caution">
    <text evidence="2">The sequence shown here is derived from an EMBL/GenBank/DDBJ whole genome shotgun (WGS) entry which is preliminary data.</text>
</comment>
<keyword evidence="1" id="KW-0472">Membrane</keyword>
<keyword evidence="1" id="KW-1133">Transmembrane helix</keyword>
<name>A0AAI9XA17_PENTH</name>
<organism evidence="2 3">
    <name type="scientific">Penicillium thymicola</name>
    <dbReference type="NCBI Taxonomy" id="293382"/>
    <lineage>
        <taxon>Eukaryota</taxon>
        <taxon>Fungi</taxon>
        <taxon>Dikarya</taxon>
        <taxon>Ascomycota</taxon>
        <taxon>Pezizomycotina</taxon>
        <taxon>Eurotiomycetes</taxon>
        <taxon>Eurotiomycetidae</taxon>
        <taxon>Eurotiales</taxon>
        <taxon>Aspergillaceae</taxon>
        <taxon>Penicillium</taxon>
    </lineage>
</organism>
<evidence type="ECO:0000256" key="1">
    <source>
        <dbReference type="SAM" id="Phobius"/>
    </source>
</evidence>
<dbReference type="EMBL" id="LACB01000098">
    <property type="protein sequence ID" value="KAJ9488984.1"/>
    <property type="molecule type" value="Genomic_DNA"/>
</dbReference>
<keyword evidence="3" id="KW-1185">Reference proteome</keyword>
<proteinExistence type="predicted"/>
<feature type="transmembrane region" description="Helical" evidence="1">
    <location>
        <begin position="45"/>
        <end position="65"/>
    </location>
</feature>
<evidence type="ECO:0000313" key="2">
    <source>
        <dbReference type="EMBL" id="KAJ9488984.1"/>
    </source>
</evidence>